<protein>
    <submittedName>
        <fullName evidence="10">Glycosyltransferase 87 family protein</fullName>
    </submittedName>
</protein>
<evidence type="ECO:0000256" key="2">
    <source>
        <dbReference type="ARBA" id="ARBA00022475"/>
    </source>
</evidence>
<evidence type="ECO:0000256" key="4">
    <source>
        <dbReference type="ARBA" id="ARBA00022692"/>
    </source>
</evidence>
<dbReference type="RefSeq" id="WP_274234518.1">
    <property type="nucleotide sequence ID" value="NZ_BAABHQ010000003.1"/>
</dbReference>
<reference evidence="11" key="1">
    <citation type="journal article" date="2019" name="Int. J. Syst. Evol. Microbiol.">
        <title>The Global Catalogue of Microorganisms (GCM) 10K type strain sequencing project: providing services to taxonomists for standard genome sequencing and annotation.</title>
        <authorList>
            <consortium name="The Broad Institute Genomics Platform"/>
            <consortium name="The Broad Institute Genome Sequencing Center for Infectious Disease"/>
            <person name="Wu L."/>
            <person name="Ma J."/>
        </authorList>
    </citation>
    <scope>NUCLEOTIDE SEQUENCE [LARGE SCALE GENOMIC DNA]</scope>
    <source>
        <strain evidence="11">JCM 17983</strain>
    </source>
</reference>
<feature type="transmembrane region" description="Helical" evidence="9">
    <location>
        <begin position="215"/>
        <end position="245"/>
    </location>
</feature>
<gene>
    <name evidence="10" type="ORF">GCM10023203_18230</name>
</gene>
<evidence type="ECO:0000313" key="11">
    <source>
        <dbReference type="Proteomes" id="UP001500457"/>
    </source>
</evidence>
<dbReference type="Pfam" id="PF09594">
    <property type="entry name" value="GT87"/>
    <property type="match status" value="1"/>
</dbReference>
<evidence type="ECO:0000256" key="8">
    <source>
        <dbReference type="SAM" id="MobiDB-lite"/>
    </source>
</evidence>
<dbReference type="EMBL" id="BAABHQ010000003">
    <property type="protein sequence ID" value="GAA4869494.1"/>
    <property type="molecule type" value="Genomic_DNA"/>
</dbReference>
<dbReference type="Proteomes" id="UP001500457">
    <property type="component" value="Unassembled WGS sequence"/>
</dbReference>
<evidence type="ECO:0000313" key="10">
    <source>
        <dbReference type="EMBL" id="GAA4869494.1"/>
    </source>
</evidence>
<sequence length="548" mass="59664">MTGAPTHSGSSRARTHDPASLGPDQRVRPTQEDPFVASLSAAVGGPLGEHAVAGRARFLTPLRVVLLLAVVVLALAWFAKAPCLQQYPGDDGLELDWRDGRQYVAMCYSDTVPLYTAERLDTGGVPYVTSWVDRREDGSEQVRYMEYPVLTGFFQWANARLADLWLAGADAGLLPGGLAVVVYFDLSAFWLALAWLVTIWAMVRLRPGRPWDAALAAVSPLVAVHAFTNFDTLAVAAATLGMLAWSRRRPVLAGVVLGIGAAAKLYPLFLLFPLLLLCLRAGRMRAWAQATAAGVLAWALINLPVAWLAPAGWWEFFRLNGERGADPDSLYNVVAGFTGWSGFDGPLAPGQPPTVLNAVSAVLFAVCCLAIAVLVVRAPRRPRFAAIAFLVIVAFLLTNKVWSPQYSLWLVPLAVLAYPRWRPLLVWMLLDALVWAPRMYYYLGTDAKGLPAPWFYGAVVVRDVAVLAVAALVVRSVLRPEHDPIRTPRDPSFSRGLDDPDGGVLDGAPDEARRLARADAVLDTVGGVVGRPVGRLLRRRRERTTVPR</sequence>
<dbReference type="InterPro" id="IPR016570">
    <property type="entry name" value="UCP010361"/>
</dbReference>
<dbReference type="PIRSF" id="PIRSF010361">
    <property type="entry name" value="UCP010361"/>
    <property type="match status" value="1"/>
</dbReference>
<evidence type="ECO:0000256" key="3">
    <source>
        <dbReference type="ARBA" id="ARBA00022679"/>
    </source>
</evidence>
<comment type="subcellular location">
    <subcellularLocation>
        <location evidence="1">Cell membrane</location>
        <topology evidence="1">Multi-pass membrane protein</topology>
    </subcellularLocation>
</comment>
<feature type="transmembrane region" description="Helical" evidence="9">
    <location>
        <begin position="455"/>
        <end position="478"/>
    </location>
</feature>
<comment type="similarity">
    <text evidence="7">Belongs to the glycosyltransferase 87 family.</text>
</comment>
<name>A0ABP9E545_9PSEU</name>
<keyword evidence="11" id="KW-1185">Reference proteome</keyword>
<keyword evidence="2" id="KW-1003">Cell membrane</keyword>
<evidence type="ECO:0000256" key="5">
    <source>
        <dbReference type="ARBA" id="ARBA00022989"/>
    </source>
</evidence>
<dbReference type="InterPro" id="IPR018584">
    <property type="entry name" value="GT87"/>
</dbReference>
<keyword evidence="5 9" id="KW-1133">Transmembrane helix</keyword>
<evidence type="ECO:0000256" key="7">
    <source>
        <dbReference type="ARBA" id="ARBA00024033"/>
    </source>
</evidence>
<keyword evidence="6 9" id="KW-0472">Membrane</keyword>
<evidence type="ECO:0000256" key="1">
    <source>
        <dbReference type="ARBA" id="ARBA00004651"/>
    </source>
</evidence>
<evidence type="ECO:0000256" key="6">
    <source>
        <dbReference type="ARBA" id="ARBA00023136"/>
    </source>
</evidence>
<feature type="region of interest" description="Disordered" evidence="8">
    <location>
        <begin position="1"/>
        <end position="29"/>
    </location>
</feature>
<feature type="transmembrane region" description="Helical" evidence="9">
    <location>
        <begin position="62"/>
        <end position="79"/>
    </location>
</feature>
<keyword evidence="4 9" id="KW-0812">Transmembrane</keyword>
<feature type="transmembrane region" description="Helical" evidence="9">
    <location>
        <begin position="180"/>
        <end position="203"/>
    </location>
</feature>
<keyword evidence="3" id="KW-0808">Transferase</keyword>
<proteinExistence type="inferred from homology"/>
<organism evidence="10 11">
    <name type="scientific">Actinomycetospora straminea</name>
    <dbReference type="NCBI Taxonomy" id="663607"/>
    <lineage>
        <taxon>Bacteria</taxon>
        <taxon>Bacillati</taxon>
        <taxon>Actinomycetota</taxon>
        <taxon>Actinomycetes</taxon>
        <taxon>Pseudonocardiales</taxon>
        <taxon>Pseudonocardiaceae</taxon>
        <taxon>Actinomycetospora</taxon>
    </lineage>
</organism>
<feature type="compositionally biased region" description="Polar residues" evidence="8">
    <location>
        <begin position="1"/>
        <end position="12"/>
    </location>
</feature>
<feature type="transmembrane region" description="Helical" evidence="9">
    <location>
        <begin position="286"/>
        <end position="309"/>
    </location>
</feature>
<feature type="transmembrane region" description="Helical" evidence="9">
    <location>
        <begin position="355"/>
        <end position="376"/>
    </location>
</feature>
<accession>A0ABP9E545</accession>
<evidence type="ECO:0000256" key="9">
    <source>
        <dbReference type="SAM" id="Phobius"/>
    </source>
</evidence>
<feature type="transmembrane region" description="Helical" evidence="9">
    <location>
        <begin position="383"/>
        <end position="404"/>
    </location>
</feature>
<comment type="caution">
    <text evidence="10">The sequence shown here is derived from an EMBL/GenBank/DDBJ whole genome shotgun (WGS) entry which is preliminary data.</text>
</comment>
<feature type="transmembrane region" description="Helical" evidence="9">
    <location>
        <begin position="251"/>
        <end position="279"/>
    </location>
</feature>